<evidence type="ECO:0000313" key="3">
    <source>
        <dbReference type="Proteomes" id="UP000094526"/>
    </source>
</evidence>
<sequence length="123" mass="13617">MADTTRRPRRSFEAPTWIQHEQFVDKAPFESQIVLFKRESPTSTTTRNLLNFAQVIASIPSSPIASGTITLRRHRMDSFYCTGTVRGARTKDKDTDTTSWSTKARSTGQNEAAFLDGTSGSGA</sequence>
<name>A0A1C1CC89_9EURO</name>
<dbReference type="AlphaFoldDB" id="A0A1C1CC89"/>
<proteinExistence type="predicted"/>
<organism evidence="2 3">
    <name type="scientific">Cladophialophora carrionii</name>
    <dbReference type="NCBI Taxonomy" id="86049"/>
    <lineage>
        <taxon>Eukaryota</taxon>
        <taxon>Fungi</taxon>
        <taxon>Dikarya</taxon>
        <taxon>Ascomycota</taxon>
        <taxon>Pezizomycotina</taxon>
        <taxon>Eurotiomycetes</taxon>
        <taxon>Chaetothyriomycetidae</taxon>
        <taxon>Chaetothyriales</taxon>
        <taxon>Herpotrichiellaceae</taxon>
        <taxon>Cladophialophora</taxon>
    </lineage>
</organism>
<dbReference type="Proteomes" id="UP000094526">
    <property type="component" value="Unassembled WGS sequence"/>
</dbReference>
<reference evidence="3" key="1">
    <citation type="submission" date="2015-07" db="EMBL/GenBank/DDBJ databases">
        <authorList>
            <person name="Teixeira M.M."/>
            <person name="Souza R.C."/>
            <person name="Almeida L.G."/>
            <person name="Vicente V.A."/>
            <person name="de Hoog S."/>
            <person name="Bocca A.L."/>
            <person name="de Almeida S.R."/>
            <person name="Vasconcelos A.T."/>
            <person name="Felipe M.S."/>
        </authorList>
    </citation>
    <scope>NUCLEOTIDE SEQUENCE [LARGE SCALE GENOMIC DNA]</scope>
    <source>
        <strain evidence="3">KSF</strain>
    </source>
</reference>
<feature type="region of interest" description="Disordered" evidence="1">
    <location>
        <begin position="88"/>
        <end position="123"/>
    </location>
</feature>
<keyword evidence="3" id="KW-1185">Reference proteome</keyword>
<dbReference type="EMBL" id="LGRB01000017">
    <property type="protein sequence ID" value="OCT46077.1"/>
    <property type="molecule type" value="Genomic_DNA"/>
</dbReference>
<evidence type="ECO:0000256" key="1">
    <source>
        <dbReference type="SAM" id="MobiDB-lite"/>
    </source>
</evidence>
<protein>
    <submittedName>
        <fullName evidence="2">Uncharacterized protein</fullName>
    </submittedName>
</protein>
<evidence type="ECO:0000313" key="2">
    <source>
        <dbReference type="EMBL" id="OCT46077.1"/>
    </source>
</evidence>
<accession>A0A1C1CC89</accession>
<dbReference type="VEuPathDB" id="FungiDB:CLCR_00522"/>
<comment type="caution">
    <text evidence="2">The sequence shown here is derived from an EMBL/GenBank/DDBJ whole genome shotgun (WGS) entry which is preliminary data.</text>
</comment>
<gene>
    <name evidence="2" type="ORF">CLCR_00522</name>
</gene>